<feature type="compositionally biased region" description="Basic and acidic residues" evidence="1">
    <location>
        <begin position="575"/>
        <end position="589"/>
    </location>
</feature>
<feature type="region of interest" description="Disordered" evidence="1">
    <location>
        <begin position="102"/>
        <end position="134"/>
    </location>
</feature>
<protein>
    <recommendedName>
        <fullName evidence="2">Ubiquitin-like domain-containing protein</fullName>
    </recommendedName>
</protein>
<feature type="region of interest" description="Disordered" evidence="1">
    <location>
        <begin position="575"/>
        <end position="677"/>
    </location>
</feature>
<dbReference type="SUPFAM" id="SSF54236">
    <property type="entry name" value="Ubiquitin-like"/>
    <property type="match status" value="1"/>
</dbReference>
<evidence type="ECO:0000256" key="1">
    <source>
        <dbReference type="SAM" id="MobiDB-lite"/>
    </source>
</evidence>
<dbReference type="GO" id="GO:0071818">
    <property type="term" value="C:BAT3 complex"/>
    <property type="evidence" value="ECO:0007669"/>
    <property type="project" value="TreeGrafter"/>
</dbReference>
<dbReference type="Pfam" id="PF00240">
    <property type="entry name" value="ubiquitin"/>
    <property type="match status" value="1"/>
</dbReference>
<dbReference type="GO" id="GO:0036503">
    <property type="term" value="P:ERAD pathway"/>
    <property type="evidence" value="ECO:0007669"/>
    <property type="project" value="TreeGrafter"/>
</dbReference>
<dbReference type="GO" id="GO:0051787">
    <property type="term" value="F:misfolded protein binding"/>
    <property type="evidence" value="ECO:0007669"/>
    <property type="project" value="TreeGrafter"/>
</dbReference>
<dbReference type="PROSITE" id="PS50053">
    <property type="entry name" value="UBIQUITIN_2"/>
    <property type="match status" value="1"/>
</dbReference>
<dbReference type="Gene3D" id="3.10.20.90">
    <property type="entry name" value="Phosphatidylinositol 3-kinase Catalytic Subunit, Chain A, domain 1"/>
    <property type="match status" value="1"/>
</dbReference>
<feature type="compositionally biased region" description="Polar residues" evidence="1">
    <location>
        <begin position="103"/>
        <end position="125"/>
    </location>
</feature>
<name>A0A7J9ERJ1_9ROSI</name>
<reference evidence="3 4" key="1">
    <citation type="journal article" date="2019" name="Genome Biol. Evol.">
        <title>Insights into the evolution of the New World diploid cottons (Gossypium, subgenus Houzingenia) based on genome sequencing.</title>
        <authorList>
            <person name="Grover C.E."/>
            <person name="Arick M.A. 2nd"/>
            <person name="Thrash A."/>
            <person name="Conover J.L."/>
            <person name="Sanders W.S."/>
            <person name="Peterson D.G."/>
            <person name="Frelichowski J.E."/>
            <person name="Scheffler J.A."/>
            <person name="Scheffler B.E."/>
            <person name="Wendel J.F."/>
        </authorList>
    </citation>
    <scope>NUCLEOTIDE SEQUENCE [LARGE SCALE GENOMIC DNA]</scope>
    <source>
        <strain evidence="3">8</strain>
        <tissue evidence="3">Leaf</tissue>
    </source>
</reference>
<organism evidence="3 4">
    <name type="scientific">Gossypium trilobum</name>
    <dbReference type="NCBI Taxonomy" id="34281"/>
    <lineage>
        <taxon>Eukaryota</taxon>
        <taxon>Viridiplantae</taxon>
        <taxon>Streptophyta</taxon>
        <taxon>Embryophyta</taxon>
        <taxon>Tracheophyta</taxon>
        <taxon>Spermatophyta</taxon>
        <taxon>Magnoliopsida</taxon>
        <taxon>eudicotyledons</taxon>
        <taxon>Gunneridae</taxon>
        <taxon>Pentapetalae</taxon>
        <taxon>rosids</taxon>
        <taxon>malvids</taxon>
        <taxon>Malvales</taxon>
        <taxon>Malvaceae</taxon>
        <taxon>Malvoideae</taxon>
        <taxon>Gossypium</taxon>
    </lineage>
</organism>
<dbReference type="PANTHER" id="PTHR15204:SF5">
    <property type="entry name" value="LARGE PROLINE-RICH PROTEIN BAG6 ISOFORM X1"/>
    <property type="match status" value="1"/>
</dbReference>
<comment type="caution">
    <text evidence="3">The sequence shown here is derived from an EMBL/GenBank/DDBJ whole genome shotgun (WGS) entry which is preliminary data.</text>
</comment>
<feature type="compositionally biased region" description="Polar residues" evidence="1">
    <location>
        <begin position="208"/>
        <end position="220"/>
    </location>
</feature>
<feature type="region of interest" description="Disordered" evidence="1">
    <location>
        <begin position="177"/>
        <end position="220"/>
    </location>
</feature>
<dbReference type="GO" id="GO:0031593">
    <property type="term" value="F:polyubiquitin modification-dependent protein binding"/>
    <property type="evidence" value="ECO:0007669"/>
    <property type="project" value="TreeGrafter"/>
</dbReference>
<dbReference type="Proteomes" id="UP000593568">
    <property type="component" value="Unassembled WGS sequence"/>
</dbReference>
<dbReference type="InterPro" id="IPR029071">
    <property type="entry name" value="Ubiquitin-like_domsf"/>
</dbReference>
<gene>
    <name evidence="3" type="ORF">Gotri_010774</name>
</gene>
<feature type="compositionally biased region" description="Polar residues" evidence="1">
    <location>
        <begin position="654"/>
        <end position="674"/>
    </location>
</feature>
<evidence type="ECO:0000259" key="2">
    <source>
        <dbReference type="PROSITE" id="PS50053"/>
    </source>
</evidence>
<dbReference type="EMBL" id="JABEZW010000009">
    <property type="protein sequence ID" value="MBA0775656.1"/>
    <property type="molecule type" value="Genomic_DNA"/>
</dbReference>
<dbReference type="PANTHER" id="PTHR15204">
    <property type="entry name" value="LARGE PROLINE-RICH PROTEIN BAG6"/>
    <property type="match status" value="1"/>
</dbReference>
<feature type="compositionally biased region" description="Polar residues" evidence="1">
    <location>
        <begin position="694"/>
        <end position="705"/>
    </location>
</feature>
<evidence type="ECO:0000313" key="4">
    <source>
        <dbReference type="Proteomes" id="UP000593568"/>
    </source>
</evidence>
<feature type="domain" description="Ubiquitin-like" evidence="2">
    <location>
        <begin position="24"/>
        <end position="71"/>
    </location>
</feature>
<feature type="region of interest" description="Disordered" evidence="1">
    <location>
        <begin position="452"/>
        <end position="474"/>
    </location>
</feature>
<feature type="compositionally biased region" description="Polar residues" evidence="1">
    <location>
        <begin position="590"/>
        <end position="600"/>
    </location>
</feature>
<dbReference type="InterPro" id="IPR000626">
    <property type="entry name" value="Ubiquitin-like_dom"/>
</dbReference>
<proteinExistence type="predicted"/>
<feature type="compositionally biased region" description="Polar residues" evidence="1">
    <location>
        <begin position="269"/>
        <end position="281"/>
    </location>
</feature>
<sequence>MADQHSNEGSSMGSTSGESSDSLVELKIKTLDSQIFSFLVDKKAPVSSFKEKIAGELGVPVGRQRLIFRGKFPLLWFTLCNISFTGFLDVENGHTLHLVERQPAQSQLSSDASSGEADGNNSNRGNDAASGIPRNRVGQISHSVVLGTFNVGDQGDGSAPDLSRVIGAVLNSFGVGGQSTTNGTITQSSTSAPQGNETNGVRGGGENQQGNHTQSAPSFPGQSFQVAHQVMPIPLTAAQVSIPSLNTPIPDSLNALSEFMNRMEMHSPNGYQPHTSTTNTRDQPRVALPSDARGLPTPEALSIVIRNAVRLLNSHAIGALSHIAERLEQERDSSDPTVRGQIQTESVQAGLTMQHLGSVLLELGRTILTLRMGNSPAESSVNAGPAVYISPSGPNPIMVQPFPLQTRPLFSGSHSPSNSLTVGPVGVGNAPRHINIHIHPGTALSPVVSAVGNRTNNGEGRQGERGNNAGSGSMRVLPVRNTVASAPQARATAAMSSAAQSAPTESSLSSMVAEINSRIRDLVSMQGDNQDASGQSRIVEFMFVAGAGSQQPNHMVASGAGDSTVALPANLETEELKSQPEHAEGRNDNTESGESSQDISLGTVGCPPSSSGEPLVKLEDPSGSAPRSSEENAKPVPLGLGLGGLERKRRVKPTKSSIAGVNGTASSSLDQNRSARMAGQQILQSLASQSSSLNRVDSSSGNQGVLGSRLSGGQGSDDQLAAANAVSQVLQSPALNGLLAGVSQQTGAGSPDDFRNMLQQLTQSPQIMNTVSQLAQQVDSQDIGNMFSGFGGGQGGGIDLSRMVQQMMPIVSQALGRGPSATPSFPAVESKSQDDIQQIAQRIEQSNVPDDVFHAVAENAVQIYGNGRNAEELLNELCGDEGLAKEYTEMLKQDLRQRFQDKSEKDKF</sequence>
<feature type="region of interest" description="Disordered" evidence="1">
    <location>
        <begin position="689"/>
        <end position="717"/>
    </location>
</feature>
<dbReference type="SMART" id="SM00213">
    <property type="entry name" value="UBQ"/>
    <property type="match status" value="1"/>
</dbReference>
<evidence type="ECO:0000313" key="3">
    <source>
        <dbReference type="EMBL" id="MBA0775656.1"/>
    </source>
</evidence>
<feature type="compositionally biased region" description="Polar residues" evidence="1">
    <location>
        <begin position="178"/>
        <end position="199"/>
    </location>
</feature>
<keyword evidence="4" id="KW-1185">Reference proteome</keyword>
<feature type="region of interest" description="Disordered" evidence="1">
    <location>
        <begin position="265"/>
        <end position="294"/>
    </location>
</feature>
<accession>A0A7J9ERJ1</accession>
<dbReference type="AlphaFoldDB" id="A0A7J9ERJ1"/>